<keyword evidence="2" id="KW-1185">Reference proteome</keyword>
<name>A0A1H3GHP2_EUBBA</name>
<dbReference type="Proteomes" id="UP000199652">
    <property type="component" value="Unassembled WGS sequence"/>
</dbReference>
<proteinExistence type="predicted"/>
<keyword evidence="1" id="KW-0808">Transferase</keyword>
<gene>
    <name evidence="1" type="ORF">SAMN04488579_11389</name>
</gene>
<dbReference type="EMBL" id="FNOU01000013">
    <property type="protein sequence ID" value="SDY01809.1"/>
    <property type="molecule type" value="Genomic_DNA"/>
</dbReference>
<dbReference type="STRING" id="1528.SAMN04488579_11389"/>
<evidence type="ECO:0000313" key="1">
    <source>
        <dbReference type="EMBL" id="SDY01809.1"/>
    </source>
</evidence>
<dbReference type="SUPFAM" id="SSF53756">
    <property type="entry name" value="UDP-Glycosyltransferase/glycogen phosphorylase"/>
    <property type="match status" value="1"/>
</dbReference>
<organism evidence="1 2">
    <name type="scientific">Eubacterium barkeri</name>
    <name type="common">Clostridium barkeri</name>
    <dbReference type="NCBI Taxonomy" id="1528"/>
    <lineage>
        <taxon>Bacteria</taxon>
        <taxon>Bacillati</taxon>
        <taxon>Bacillota</taxon>
        <taxon>Clostridia</taxon>
        <taxon>Eubacteriales</taxon>
        <taxon>Eubacteriaceae</taxon>
        <taxon>Eubacterium</taxon>
    </lineage>
</organism>
<dbReference type="GO" id="GO:0016740">
    <property type="term" value="F:transferase activity"/>
    <property type="evidence" value="ECO:0007669"/>
    <property type="project" value="UniProtKB-KW"/>
</dbReference>
<accession>A0A1H3GHP2</accession>
<protein>
    <submittedName>
        <fullName evidence="1">Glycosyltransferase involved in cell wall bisynthesis</fullName>
    </submittedName>
</protein>
<reference evidence="2" key="1">
    <citation type="submission" date="2016-10" db="EMBL/GenBank/DDBJ databases">
        <authorList>
            <person name="Varghese N."/>
            <person name="Submissions S."/>
        </authorList>
    </citation>
    <scope>NUCLEOTIDE SEQUENCE [LARGE SCALE GENOMIC DNA]</scope>
    <source>
        <strain evidence="2">VPI 5359</strain>
    </source>
</reference>
<dbReference type="AlphaFoldDB" id="A0A1H3GHP2"/>
<dbReference type="Gene3D" id="3.40.50.2000">
    <property type="entry name" value="Glycogen Phosphorylase B"/>
    <property type="match status" value="1"/>
</dbReference>
<dbReference type="OrthoDB" id="9813214at2"/>
<evidence type="ECO:0000313" key="2">
    <source>
        <dbReference type="Proteomes" id="UP000199652"/>
    </source>
</evidence>
<sequence>MNILLVNYHEISKLPPVRNLVETLLHNGHNVELISFDELQIYHSDNRLQRVILKEEKNPVKKSMLFLNRRKALCRLVQNKMMNKDLIWTTTDRTARELKSILPNYKHVMQLMELREDMPEFPGQKIVKAHLDNIARSAWKVVVPEYNRAHILSAWWSLDKLPKILPNKPFDDQCRFQKCPDDIEKILESLQNEKKKIILYQGILTDERRLEEIAMACEELDDYCFCIMGALDASCYTMYKKYKSVKLIPFIKPPYHLKITEVAYMGILSYSPRNNPNSSILNAVYCAPNKIFEYAGAGLPMIGNELPGLEKPFNDFNIGICCQWDVKKIKEAIRYIEENHEIMRDNCLSFYKGIDLPSIVEGILCDAE</sequence>
<dbReference type="RefSeq" id="WP_090245594.1">
    <property type="nucleotide sequence ID" value="NZ_FNOU01000013.1"/>
</dbReference>